<sequence>MNLLSCFCSLFTRFAGRGAGNVIISSYFLVASNISEKEPRIAKSSIFANCLIISG</sequence>
<accession>A0A0H3AWX0</accession>
<protein>
    <submittedName>
        <fullName evidence="1">Uncharacterized protein</fullName>
    </submittedName>
</protein>
<name>A0A0H3AWX0_RICRS</name>
<organism evidence="1 2">
    <name type="scientific">Rickettsia rickettsii (strain Sheila Smith)</name>
    <dbReference type="NCBI Taxonomy" id="392021"/>
    <lineage>
        <taxon>Bacteria</taxon>
        <taxon>Pseudomonadati</taxon>
        <taxon>Pseudomonadota</taxon>
        <taxon>Alphaproteobacteria</taxon>
        <taxon>Rickettsiales</taxon>
        <taxon>Rickettsiaceae</taxon>
        <taxon>Rickettsieae</taxon>
        <taxon>Rickettsia</taxon>
        <taxon>spotted fever group</taxon>
    </lineage>
</organism>
<dbReference type="EMBL" id="CP000848">
    <property type="protein sequence ID" value="ABV76220.1"/>
    <property type="molecule type" value="Genomic_DNA"/>
</dbReference>
<dbReference type="GeneID" id="79938055"/>
<dbReference type="KEGG" id="rri:A1G_03445"/>
<dbReference type="RefSeq" id="WP_012150804.1">
    <property type="nucleotide sequence ID" value="NC_009882.1"/>
</dbReference>
<dbReference type="HOGENOM" id="CLU_3029539_0_0_5"/>
<evidence type="ECO:0000313" key="2">
    <source>
        <dbReference type="Proteomes" id="UP000006832"/>
    </source>
</evidence>
<reference evidence="2" key="1">
    <citation type="submission" date="2007-09" db="EMBL/GenBank/DDBJ databases">
        <title>Complete genome sequence of Rickettsia rickettsii.</title>
        <authorList>
            <person name="Madan A."/>
            <person name="Fahey J."/>
            <person name="Helton E."/>
            <person name="Ketteman M."/>
            <person name="Madan A."/>
            <person name="Rodrigues S."/>
            <person name="Sanchez A."/>
            <person name="Dasch G."/>
            <person name="Eremeeva M."/>
        </authorList>
    </citation>
    <scope>NUCLEOTIDE SEQUENCE [LARGE SCALE GENOMIC DNA]</scope>
    <source>
        <strain evidence="2">Sheila Smith</strain>
    </source>
</reference>
<gene>
    <name evidence="1" type="ordered locus">A1G_03445</name>
</gene>
<proteinExistence type="predicted"/>
<dbReference type="AlphaFoldDB" id="A0A0H3AWX0"/>
<evidence type="ECO:0000313" key="1">
    <source>
        <dbReference type="EMBL" id="ABV76220.1"/>
    </source>
</evidence>
<dbReference type="Proteomes" id="UP000006832">
    <property type="component" value="Chromosome"/>
</dbReference>